<accession>A0A6C0BHR1</accession>
<proteinExistence type="predicted"/>
<evidence type="ECO:0000313" key="1">
    <source>
        <dbReference type="EMBL" id="QHS90883.1"/>
    </source>
</evidence>
<organism evidence="1">
    <name type="scientific">viral metagenome</name>
    <dbReference type="NCBI Taxonomy" id="1070528"/>
    <lineage>
        <taxon>unclassified sequences</taxon>
        <taxon>metagenomes</taxon>
        <taxon>organismal metagenomes</taxon>
    </lineage>
</organism>
<dbReference type="EMBL" id="MN739153">
    <property type="protein sequence ID" value="QHS90883.1"/>
    <property type="molecule type" value="Genomic_DNA"/>
</dbReference>
<dbReference type="SUPFAM" id="SSF52540">
    <property type="entry name" value="P-loop containing nucleoside triphosphate hydrolases"/>
    <property type="match status" value="1"/>
</dbReference>
<name>A0A6C0BHR1_9ZZZZ</name>
<dbReference type="AlphaFoldDB" id="A0A6C0BHR1"/>
<reference evidence="1" key="1">
    <citation type="journal article" date="2020" name="Nature">
        <title>Giant virus diversity and host interactions through global metagenomics.</title>
        <authorList>
            <person name="Schulz F."/>
            <person name="Roux S."/>
            <person name="Paez-Espino D."/>
            <person name="Jungbluth S."/>
            <person name="Walsh D.A."/>
            <person name="Denef V.J."/>
            <person name="McMahon K.D."/>
            <person name="Konstantinidis K.T."/>
            <person name="Eloe-Fadrosh E.A."/>
            <person name="Kyrpides N.C."/>
            <person name="Woyke T."/>
        </authorList>
    </citation>
    <scope>NUCLEOTIDE SEQUENCE</scope>
    <source>
        <strain evidence="1">GVMAG-M-3300010354-11</strain>
    </source>
</reference>
<protein>
    <submittedName>
        <fullName evidence="1">Uncharacterized protein</fullName>
    </submittedName>
</protein>
<sequence length="324" mass="37969">MDSMESYSECLEFLLNNIQNILPRLINVQCSKFLQIDMCLDGISSLIVYGNDHIFLDTFVDMCICKHNQVQKISKKQTETHEFSDFHFAFDFSSDHFSENLNTIKSLAKTKSISGKPHIVHIKRINKAKCRLLHGLIDNNNGNIIFIITTQKLMDIDDRLNSRSFKINLSFPKQNIIKFCENDLPLEYNTSIFEDVFSLSRGNLISVILRLECENNVQFENVIYDFLDTLQNSKSFLTAISNTRNIVYKLYHMNIQFPYVCDLIIHKYKDSSKSQRIIECCAKYDHMMNTAYKDIFVYERFFLDILEIIKEKDTPVKRGRKKII</sequence>
<dbReference type="InterPro" id="IPR027417">
    <property type="entry name" value="P-loop_NTPase"/>
</dbReference>
<dbReference type="Gene3D" id="3.40.50.300">
    <property type="entry name" value="P-loop containing nucleotide triphosphate hydrolases"/>
    <property type="match status" value="1"/>
</dbReference>